<protein>
    <recommendedName>
        <fullName evidence="4">DUF659 domain-containing protein</fullName>
    </recommendedName>
</protein>
<dbReference type="EMBL" id="ML769625">
    <property type="protein sequence ID" value="KAE9391421.1"/>
    <property type="molecule type" value="Genomic_DNA"/>
</dbReference>
<organism evidence="2 3">
    <name type="scientific">Gymnopus androsaceus JB14</name>
    <dbReference type="NCBI Taxonomy" id="1447944"/>
    <lineage>
        <taxon>Eukaryota</taxon>
        <taxon>Fungi</taxon>
        <taxon>Dikarya</taxon>
        <taxon>Basidiomycota</taxon>
        <taxon>Agaricomycotina</taxon>
        <taxon>Agaricomycetes</taxon>
        <taxon>Agaricomycetidae</taxon>
        <taxon>Agaricales</taxon>
        <taxon>Marasmiineae</taxon>
        <taxon>Omphalotaceae</taxon>
        <taxon>Gymnopus</taxon>
    </lineage>
</organism>
<keyword evidence="3" id="KW-1185">Reference proteome</keyword>
<accession>A0A6A4H047</accession>
<evidence type="ECO:0000256" key="1">
    <source>
        <dbReference type="SAM" id="MobiDB-lite"/>
    </source>
</evidence>
<dbReference type="AlphaFoldDB" id="A0A6A4H047"/>
<feature type="region of interest" description="Disordered" evidence="1">
    <location>
        <begin position="1"/>
        <end position="20"/>
    </location>
</feature>
<name>A0A6A4H047_9AGAR</name>
<evidence type="ECO:0008006" key="4">
    <source>
        <dbReference type="Google" id="ProtNLM"/>
    </source>
</evidence>
<reference evidence="2" key="1">
    <citation type="journal article" date="2019" name="Environ. Microbiol.">
        <title>Fungal ecological strategies reflected in gene transcription - a case study of two litter decomposers.</title>
        <authorList>
            <person name="Barbi F."/>
            <person name="Kohler A."/>
            <person name="Barry K."/>
            <person name="Baskaran P."/>
            <person name="Daum C."/>
            <person name="Fauchery L."/>
            <person name="Ihrmark K."/>
            <person name="Kuo A."/>
            <person name="LaButti K."/>
            <person name="Lipzen A."/>
            <person name="Morin E."/>
            <person name="Grigoriev I.V."/>
            <person name="Henrissat B."/>
            <person name="Lindahl B."/>
            <person name="Martin F."/>
        </authorList>
    </citation>
    <scope>NUCLEOTIDE SEQUENCE</scope>
    <source>
        <strain evidence="2">JB14</strain>
    </source>
</reference>
<feature type="non-terminal residue" evidence="2">
    <location>
        <position position="1"/>
    </location>
</feature>
<sequence>GVRRYQDKGDRSSTSNLKSHAIQCSGQDAMDAAIKGAPVTQPDSSIFAAFGCQGAKPVTVTHCAHTNAQIRYDRKFRDLMLAGRPQAALPSGHTVACDIAQSFNQCEERVNTLLQEYPGRLSFATDAWTSPNHRAMAAWTVHLQHEGVPLVFLLDIFEIPEVCTSGSLSSAINSIFCIL</sequence>
<dbReference type="Proteomes" id="UP000799118">
    <property type="component" value="Unassembled WGS sequence"/>
</dbReference>
<proteinExistence type="predicted"/>
<evidence type="ECO:0000313" key="2">
    <source>
        <dbReference type="EMBL" id="KAE9391421.1"/>
    </source>
</evidence>
<gene>
    <name evidence="2" type="ORF">BT96DRAFT_832103</name>
</gene>
<evidence type="ECO:0000313" key="3">
    <source>
        <dbReference type="Proteomes" id="UP000799118"/>
    </source>
</evidence>
<feature type="compositionally biased region" description="Basic and acidic residues" evidence="1">
    <location>
        <begin position="1"/>
        <end position="11"/>
    </location>
</feature>
<dbReference type="OrthoDB" id="2687121at2759"/>